<evidence type="ECO:0000313" key="2">
    <source>
        <dbReference type="EMBL" id="NMN67750.1"/>
    </source>
</evidence>
<name>A0ABX1T0V9_PELUQ</name>
<proteinExistence type="predicted"/>
<dbReference type="Proteomes" id="UP001166004">
    <property type="component" value="Unassembled WGS sequence"/>
</dbReference>
<comment type="caution">
    <text evidence="2">The sequence shown here is derived from an EMBL/GenBank/DDBJ whole genome shotgun (WGS) entry which is preliminary data.</text>
</comment>
<reference evidence="2 3" key="1">
    <citation type="submission" date="2019-07" db="EMBL/GenBank/DDBJ databases">
        <title>SAR11 Genome Evolution.</title>
        <authorList>
            <person name="Giovannoni S."/>
        </authorList>
    </citation>
    <scope>NUCLEOTIDE SEQUENCE [LARGE SCALE GENOMIC DNA]</scope>
    <source>
        <strain evidence="2 3">HTCC9565</strain>
    </source>
</reference>
<dbReference type="InterPro" id="IPR011542">
    <property type="entry name" value="SUF_FeS_clus_asmbl_SufD"/>
</dbReference>
<sequence>MKEQLQKDFDNTIENLSLSQKDIEIKKFYLDNFISRGFPNRREEDWKFSDLNQIIKKNIGTLSFYSDYMSTNKVDTSVFVDGLEHNKIVFINGRIEKIDFDYEKKDQIEIIDQSETINKFNNNNSLSDLNNAFTNKSFKILVKRGYQLAKPLIIYHTTNSKIWSKNINLRLNFELDKGSSLRLIDLFNETSEKNFLNIFYSFDLKENAVLKNYKIDKFENKNIKYSFNNIEQEKNSISETFILSSGSNFCKNEINCNLKGKYSSAFINGIFSLSKDRHHEIRTTINHLTENTKSYQLVKSVLDDSSKAVYQGKIFVNSEAQKTDGYQLSKAILLNEASEFNAKPELEIYADDVKCSHGSSSGSLNEDSIFYLMSRGLNYQQSRELLINGFLLDVIEKITDSEIKNLIKNMIGVKE</sequence>
<dbReference type="SUPFAM" id="SSF101960">
    <property type="entry name" value="Stabilizer of iron transporter SufD"/>
    <property type="match status" value="1"/>
</dbReference>
<gene>
    <name evidence="2" type="ORF">VP91_00008990</name>
</gene>
<dbReference type="EMBL" id="LANA01000002">
    <property type="protein sequence ID" value="NMN67750.1"/>
    <property type="molecule type" value="Genomic_DNA"/>
</dbReference>
<feature type="domain" description="SUF system FeS cluster assembly SufBD core" evidence="1">
    <location>
        <begin position="169"/>
        <end position="390"/>
    </location>
</feature>
<dbReference type="InterPro" id="IPR037284">
    <property type="entry name" value="SUF_FeS_clus_asmbl_SufBD_sf"/>
</dbReference>
<accession>A0ABX1T0V9</accession>
<evidence type="ECO:0000259" key="1">
    <source>
        <dbReference type="Pfam" id="PF01458"/>
    </source>
</evidence>
<dbReference type="RefSeq" id="WP_169036257.1">
    <property type="nucleotide sequence ID" value="NZ_LANA01000002.1"/>
</dbReference>
<protein>
    <submittedName>
        <fullName evidence="2">Fe-S cluster assembly protein SufD</fullName>
    </submittedName>
</protein>
<dbReference type="PANTHER" id="PTHR43575">
    <property type="entry name" value="PROTEIN ABCI7, CHLOROPLASTIC"/>
    <property type="match status" value="1"/>
</dbReference>
<dbReference type="Pfam" id="PF01458">
    <property type="entry name" value="SUFBD_core"/>
    <property type="match status" value="1"/>
</dbReference>
<dbReference type="InterPro" id="IPR055346">
    <property type="entry name" value="Fe-S_cluster_assembly_SufBD"/>
</dbReference>
<keyword evidence="3" id="KW-1185">Reference proteome</keyword>
<dbReference type="NCBIfam" id="TIGR01981">
    <property type="entry name" value="sufD"/>
    <property type="match status" value="1"/>
</dbReference>
<evidence type="ECO:0000313" key="3">
    <source>
        <dbReference type="Proteomes" id="UP001166004"/>
    </source>
</evidence>
<organism evidence="2 3">
    <name type="scientific">Pelagibacter ubique</name>
    <dbReference type="NCBI Taxonomy" id="198252"/>
    <lineage>
        <taxon>Bacteria</taxon>
        <taxon>Pseudomonadati</taxon>
        <taxon>Pseudomonadota</taxon>
        <taxon>Alphaproteobacteria</taxon>
        <taxon>Candidatus Pelagibacterales</taxon>
        <taxon>Candidatus Pelagibacteraceae</taxon>
        <taxon>Candidatus Pelagibacter</taxon>
    </lineage>
</organism>
<dbReference type="PANTHER" id="PTHR43575:SF1">
    <property type="entry name" value="PROTEIN ABCI7, CHLOROPLASTIC"/>
    <property type="match status" value="1"/>
</dbReference>
<dbReference type="InterPro" id="IPR000825">
    <property type="entry name" value="SUF_FeS_clus_asmbl_SufBD_core"/>
</dbReference>